<feature type="transmembrane region" description="Helical" evidence="6">
    <location>
        <begin position="227"/>
        <end position="245"/>
    </location>
</feature>
<feature type="transmembrane region" description="Helical" evidence="6">
    <location>
        <begin position="138"/>
        <end position="156"/>
    </location>
</feature>
<dbReference type="EMBL" id="CP086715">
    <property type="protein sequence ID" value="WOO78343.1"/>
    <property type="molecule type" value="Genomic_DNA"/>
</dbReference>
<evidence type="ECO:0000313" key="9">
    <source>
        <dbReference type="Proteomes" id="UP000827549"/>
    </source>
</evidence>
<evidence type="ECO:0000256" key="1">
    <source>
        <dbReference type="ARBA" id="ARBA00004141"/>
    </source>
</evidence>
<name>A0AAF1BNP4_9TREE</name>
<dbReference type="InterPro" id="IPR011701">
    <property type="entry name" value="MFS"/>
</dbReference>
<dbReference type="SUPFAM" id="SSF103473">
    <property type="entry name" value="MFS general substrate transporter"/>
    <property type="match status" value="1"/>
</dbReference>
<feature type="transmembrane region" description="Helical" evidence="6">
    <location>
        <begin position="168"/>
        <end position="190"/>
    </location>
</feature>
<accession>A0AAF1BNP4</accession>
<evidence type="ECO:0000256" key="5">
    <source>
        <dbReference type="SAM" id="MobiDB-lite"/>
    </source>
</evidence>
<feature type="compositionally biased region" description="Basic and acidic residues" evidence="5">
    <location>
        <begin position="265"/>
        <end position="277"/>
    </location>
</feature>
<dbReference type="Proteomes" id="UP000827549">
    <property type="component" value="Chromosome 2"/>
</dbReference>
<keyword evidence="9" id="KW-1185">Reference proteome</keyword>
<feature type="transmembrane region" description="Helical" evidence="6">
    <location>
        <begin position="197"/>
        <end position="215"/>
    </location>
</feature>
<sequence length="549" mass="60044">MANDTTAESTPASAATETVPFAHVDDWDIPGTEVMRDHDGLHFQRDGGQVLVPQPTLNPHDPLNWSLKWKALVTAAQAIFTFIAVSTCLSLAPMNGILAQLWVKNPTDTGMLTGALVIALAFSNLIIVPCSNIFGRRITTIATTALSFFLSIWEAKATSYRSFLASRIMTGLAIAGCQSLMVQVIADLYFIHQRGRLMGLYFTVFFLGLFIGPVISGNMASSYGWRSFFWLTFALLGFAVIALVLGGPETRWRRGGAAGAAAAEHTPEEHTSDKEAHTPGITDTDVEGGGGVRSLVGKGYPSKQQWKLWQPLDADWRQTLWSDLVSPLPKFFNPILLWVGVTLAGVPACLLFWNLTEEAMLAGSPYNFSPSAMGYTNFAFVVGGLFGLATAGPLTDYVSNKMTERNNGVREAEFRLPALIPFVAFMTVSYAVGAVGFEKHWHWPIMVVVGYGFTGVTVTTIPAIVIAYAVDCYTPVAGDIMIVASVWKDVYGFAMSYWVFPLIARKGILTTAMVQFSIAAFPMVLAVPLYFYGKTLRRWTRGSAWHKHK</sequence>
<keyword evidence="2 6" id="KW-0812">Transmembrane</keyword>
<dbReference type="Gene3D" id="1.20.1250.20">
    <property type="entry name" value="MFS general substrate transporter like domains"/>
    <property type="match status" value="1"/>
</dbReference>
<proteinExistence type="predicted"/>
<feature type="transmembrane region" description="Helical" evidence="6">
    <location>
        <begin position="512"/>
        <end position="532"/>
    </location>
</feature>
<dbReference type="RefSeq" id="XP_062624375.1">
    <property type="nucleotide sequence ID" value="XM_062768391.1"/>
</dbReference>
<evidence type="ECO:0000313" key="8">
    <source>
        <dbReference type="EMBL" id="WOO78343.1"/>
    </source>
</evidence>
<protein>
    <submittedName>
        <fullName evidence="8">Protein HOL1</fullName>
    </submittedName>
</protein>
<dbReference type="Pfam" id="PF07690">
    <property type="entry name" value="MFS_1"/>
    <property type="match status" value="1"/>
</dbReference>
<dbReference type="PANTHER" id="PTHR23502">
    <property type="entry name" value="MAJOR FACILITATOR SUPERFAMILY"/>
    <property type="match status" value="1"/>
</dbReference>
<keyword evidence="3 6" id="KW-1133">Transmembrane helix</keyword>
<evidence type="ECO:0000256" key="4">
    <source>
        <dbReference type="ARBA" id="ARBA00023136"/>
    </source>
</evidence>
<feature type="transmembrane region" description="Helical" evidence="6">
    <location>
        <begin position="335"/>
        <end position="355"/>
    </location>
</feature>
<dbReference type="GO" id="GO:0022857">
    <property type="term" value="F:transmembrane transporter activity"/>
    <property type="evidence" value="ECO:0007669"/>
    <property type="project" value="InterPro"/>
</dbReference>
<evidence type="ECO:0000259" key="7">
    <source>
        <dbReference type="PROSITE" id="PS50850"/>
    </source>
</evidence>
<feature type="transmembrane region" description="Helical" evidence="6">
    <location>
        <begin position="416"/>
        <end position="437"/>
    </location>
</feature>
<comment type="subcellular location">
    <subcellularLocation>
        <location evidence="1">Membrane</location>
        <topology evidence="1">Multi-pass membrane protein</topology>
    </subcellularLocation>
</comment>
<feature type="domain" description="Major facilitator superfamily (MFS) profile" evidence="7">
    <location>
        <begin position="71"/>
        <end position="537"/>
    </location>
</feature>
<evidence type="ECO:0000256" key="3">
    <source>
        <dbReference type="ARBA" id="ARBA00022989"/>
    </source>
</evidence>
<dbReference type="PANTHER" id="PTHR23502:SF149">
    <property type="entry name" value="TRANSPORTER, PUTATIVE-RELATED"/>
    <property type="match status" value="1"/>
</dbReference>
<gene>
    <name evidence="8" type="primary">HOL1</name>
    <name evidence="8" type="ORF">LOC62_02G001889</name>
</gene>
<feature type="transmembrane region" description="Helical" evidence="6">
    <location>
        <begin position="443"/>
        <end position="468"/>
    </location>
</feature>
<evidence type="ECO:0000256" key="2">
    <source>
        <dbReference type="ARBA" id="ARBA00022692"/>
    </source>
</evidence>
<feature type="transmembrane region" description="Helical" evidence="6">
    <location>
        <begin position="71"/>
        <end position="92"/>
    </location>
</feature>
<dbReference type="AlphaFoldDB" id="A0AAF1BNP4"/>
<reference evidence="8" key="1">
    <citation type="submission" date="2023-10" db="EMBL/GenBank/DDBJ databases">
        <authorList>
            <person name="Noh H."/>
        </authorList>
    </citation>
    <scope>NUCLEOTIDE SEQUENCE</scope>
    <source>
        <strain evidence="8">DUCC4014</strain>
    </source>
</reference>
<dbReference type="GeneID" id="87805141"/>
<dbReference type="PROSITE" id="PS50850">
    <property type="entry name" value="MFS"/>
    <property type="match status" value="1"/>
</dbReference>
<evidence type="ECO:0000256" key="6">
    <source>
        <dbReference type="SAM" id="Phobius"/>
    </source>
</evidence>
<feature type="transmembrane region" description="Helical" evidence="6">
    <location>
        <begin position="375"/>
        <end position="395"/>
    </location>
</feature>
<organism evidence="8 9">
    <name type="scientific">Vanrija pseudolonga</name>
    <dbReference type="NCBI Taxonomy" id="143232"/>
    <lineage>
        <taxon>Eukaryota</taxon>
        <taxon>Fungi</taxon>
        <taxon>Dikarya</taxon>
        <taxon>Basidiomycota</taxon>
        <taxon>Agaricomycotina</taxon>
        <taxon>Tremellomycetes</taxon>
        <taxon>Trichosporonales</taxon>
        <taxon>Trichosporonaceae</taxon>
        <taxon>Vanrija</taxon>
    </lineage>
</organism>
<feature type="transmembrane region" description="Helical" evidence="6">
    <location>
        <begin position="112"/>
        <end position="131"/>
    </location>
</feature>
<dbReference type="InterPro" id="IPR020846">
    <property type="entry name" value="MFS_dom"/>
</dbReference>
<keyword evidence="4 6" id="KW-0472">Membrane</keyword>
<feature type="region of interest" description="Disordered" evidence="5">
    <location>
        <begin position="256"/>
        <end position="288"/>
    </location>
</feature>
<feature type="transmembrane region" description="Helical" evidence="6">
    <location>
        <begin position="480"/>
        <end position="500"/>
    </location>
</feature>
<dbReference type="InterPro" id="IPR036259">
    <property type="entry name" value="MFS_trans_sf"/>
</dbReference>
<dbReference type="GO" id="GO:0005886">
    <property type="term" value="C:plasma membrane"/>
    <property type="evidence" value="ECO:0007669"/>
    <property type="project" value="TreeGrafter"/>
</dbReference>